<organism evidence="15 16">
    <name type="scientific">Pythium oligandrum</name>
    <name type="common">Mycoparasitic fungus</name>
    <dbReference type="NCBI Taxonomy" id="41045"/>
    <lineage>
        <taxon>Eukaryota</taxon>
        <taxon>Sar</taxon>
        <taxon>Stramenopiles</taxon>
        <taxon>Oomycota</taxon>
        <taxon>Peronosporomycetes</taxon>
        <taxon>Pythiales</taxon>
        <taxon>Pythiaceae</taxon>
        <taxon>Pythium</taxon>
    </lineage>
</organism>
<evidence type="ECO:0000256" key="1">
    <source>
        <dbReference type="ARBA" id="ARBA00002791"/>
    </source>
</evidence>
<evidence type="ECO:0000256" key="3">
    <source>
        <dbReference type="ARBA" id="ARBA00004922"/>
    </source>
</evidence>
<evidence type="ECO:0000259" key="14">
    <source>
        <dbReference type="Pfam" id="PF25147"/>
    </source>
</evidence>
<evidence type="ECO:0000256" key="2">
    <source>
        <dbReference type="ARBA" id="ARBA00004477"/>
    </source>
</evidence>
<evidence type="ECO:0000256" key="9">
    <source>
        <dbReference type="ARBA" id="ARBA00023136"/>
    </source>
</evidence>
<evidence type="ECO:0000256" key="7">
    <source>
        <dbReference type="ARBA" id="ARBA00022824"/>
    </source>
</evidence>
<dbReference type="Pfam" id="PF23860">
    <property type="entry name" value="Ribophorin_II_3rd"/>
    <property type="match status" value="1"/>
</dbReference>
<accession>A0A8K1C5C4</accession>
<comment type="pathway">
    <text evidence="3">Protein modification; protein glycosylation.</text>
</comment>
<dbReference type="InterPro" id="IPR008814">
    <property type="entry name" value="Swp1"/>
</dbReference>
<evidence type="ECO:0000313" key="15">
    <source>
        <dbReference type="EMBL" id="TMW56749.1"/>
    </source>
</evidence>
<comment type="subcellular location">
    <subcellularLocation>
        <location evidence="2">Endoplasmic reticulum membrane</location>
        <topology evidence="2">Multi-pass membrane protein</topology>
    </subcellularLocation>
</comment>
<evidence type="ECO:0000256" key="4">
    <source>
        <dbReference type="ARBA" id="ARBA00009038"/>
    </source>
</evidence>
<protein>
    <recommendedName>
        <fullName evidence="11">Ribophorin II</fullName>
    </recommendedName>
    <alternativeName>
        <fullName evidence="10">Ribophorin-2</fullName>
    </alternativeName>
</protein>
<dbReference type="InterPro" id="IPR055374">
    <property type="entry name" value="Ribophorin_II_3rd"/>
</dbReference>
<dbReference type="UniPathway" id="UPA00378"/>
<keyword evidence="7" id="KW-0256">Endoplasmic reticulum</keyword>
<dbReference type="Pfam" id="PF25147">
    <property type="entry name" value="Ribophorin_II_C"/>
    <property type="match status" value="1"/>
</dbReference>
<comment type="similarity">
    <text evidence="4">Belongs to the SWP1 family.</text>
</comment>
<feature type="domain" description="Ribophorin II third" evidence="13">
    <location>
        <begin position="153"/>
        <end position="248"/>
    </location>
</feature>
<name>A0A8K1C5C4_PYTOL</name>
<keyword evidence="9 12" id="KW-0472">Membrane</keyword>
<dbReference type="EMBL" id="SPLM01000145">
    <property type="protein sequence ID" value="TMW56749.1"/>
    <property type="molecule type" value="Genomic_DNA"/>
</dbReference>
<dbReference type="OrthoDB" id="432292at2759"/>
<dbReference type="GO" id="GO:0008250">
    <property type="term" value="C:oligosaccharyltransferase complex"/>
    <property type="evidence" value="ECO:0007669"/>
    <property type="project" value="InterPro"/>
</dbReference>
<gene>
    <name evidence="15" type="ORF">Poli38472_006759</name>
</gene>
<evidence type="ECO:0000256" key="5">
    <source>
        <dbReference type="ARBA" id="ARBA00022692"/>
    </source>
</evidence>
<comment type="caution">
    <text evidence="15">The sequence shown here is derived from an EMBL/GenBank/DDBJ whole genome shotgun (WGS) entry which is preliminary data.</text>
</comment>
<feature type="transmembrane region" description="Helical" evidence="12">
    <location>
        <begin position="327"/>
        <end position="351"/>
    </location>
</feature>
<keyword evidence="16" id="KW-1185">Reference proteome</keyword>
<sequence>MTRVRLSLWALAATAATALFNGYTVDAAAFEIDLPSPKIFLSNGVPKLELTVTPPQPALKELIIETIVNTAGQTIVSDLKASGNGAKFTATVDTKLDAGLYKMKVSSAPEEGQEAVYEVLPFKVAIPVEVASANLNGLKLKVGDQIKNQLFSSGSGDALKVEVQLRNAVDKSQVVAHQAFLRFTHVQEKINTYFVLTPDSAKVHSSVLNFGALSKKFSHKSGNHKVELIIGDPAFEKALVWDLGTVELLLGAAPPQAPSPLYAKPLLHESDTTLKALPEIKHIMRPQDPRPPIVVSLAFAAGVLAPLAGFLLYVLKLKLNISKLFAGSVFVFGVGFLGSLGAIFGLFALYWIELTMFQTLGYLAVLGSANIAFGHLTLKRLAQASLSDAHKAKKE</sequence>
<dbReference type="InterPro" id="IPR056790">
    <property type="entry name" value="Ribophorin_II_C"/>
</dbReference>
<comment type="function">
    <text evidence="1">Subunit of the oligosaccharyl transferase (OST) complex that catalyzes the initial transfer of a defined glycan (Glc(3)Man(9)GlcNAc(2) in eukaryotes) from the lipid carrier dolichol-pyrophosphate to an asparagine residue within an Asn-X-Ser/Thr consensus motif in nascent polypeptide chains, the first step in protein N-glycosylation. N-glycosylation occurs cotranslationally and the complex associates with the Sec61 complex at the channel-forming translocon complex that mediates protein translocation across the endoplasmic reticulum (ER). All subunits are required for a maximal enzyme activity.</text>
</comment>
<dbReference type="AlphaFoldDB" id="A0A8K1C5C4"/>
<feature type="transmembrane region" description="Helical" evidence="12">
    <location>
        <begin position="357"/>
        <end position="378"/>
    </location>
</feature>
<evidence type="ECO:0000256" key="12">
    <source>
        <dbReference type="SAM" id="Phobius"/>
    </source>
</evidence>
<evidence type="ECO:0000256" key="10">
    <source>
        <dbReference type="ARBA" id="ARBA00030078"/>
    </source>
</evidence>
<keyword evidence="5 12" id="KW-0812">Transmembrane</keyword>
<dbReference type="GO" id="GO:0006487">
    <property type="term" value="P:protein N-linked glycosylation"/>
    <property type="evidence" value="ECO:0007669"/>
    <property type="project" value="TreeGrafter"/>
</dbReference>
<dbReference type="PANTHER" id="PTHR12640">
    <property type="entry name" value="RIBOPHORIN II"/>
    <property type="match status" value="1"/>
</dbReference>
<evidence type="ECO:0000256" key="11">
    <source>
        <dbReference type="ARBA" id="ARBA00032139"/>
    </source>
</evidence>
<evidence type="ECO:0000313" key="16">
    <source>
        <dbReference type="Proteomes" id="UP000794436"/>
    </source>
</evidence>
<feature type="domain" description="Ribophorin II C-terminal" evidence="14">
    <location>
        <begin position="285"/>
        <end position="383"/>
    </location>
</feature>
<dbReference type="PANTHER" id="PTHR12640:SF0">
    <property type="entry name" value="DOLICHYL-DIPHOSPHOOLIGOSACCHARIDE--PROTEIN GLYCOSYLTRANSFERASE SUBUNIT 2"/>
    <property type="match status" value="1"/>
</dbReference>
<reference evidence="15" key="1">
    <citation type="submission" date="2019-03" db="EMBL/GenBank/DDBJ databases">
        <title>Long read genome sequence of the mycoparasitic Pythium oligandrum ATCC 38472 isolated from sugarbeet rhizosphere.</title>
        <authorList>
            <person name="Gaulin E."/>
        </authorList>
    </citation>
    <scope>NUCLEOTIDE SEQUENCE</scope>
    <source>
        <strain evidence="15">ATCC 38472_TT</strain>
    </source>
</reference>
<evidence type="ECO:0000259" key="13">
    <source>
        <dbReference type="Pfam" id="PF23860"/>
    </source>
</evidence>
<feature type="transmembrane region" description="Helical" evidence="12">
    <location>
        <begin position="293"/>
        <end position="315"/>
    </location>
</feature>
<proteinExistence type="inferred from homology"/>
<keyword evidence="6" id="KW-0732">Signal</keyword>
<evidence type="ECO:0000256" key="6">
    <source>
        <dbReference type="ARBA" id="ARBA00022729"/>
    </source>
</evidence>
<keyword evidence="8 12" id="KW-1133">Transmembrane helix</keyword>
<evidence type="ECO:0000256" key="8">
    <source>
        <dbReference type="ARBA" id="ARBA00022989"/>
    </source>
</evidence>
<dbReference type="Proteomes" id="UP000794436">
    <property type="component" value="Unassembled WGS sequence"/>
</dbReference>